<protein>
    <submittedName>
        <fullName evidence="1">Unannotated protein</fullName>
    </submittedName>
</protein>
<name>A0A6J7LEG1_9ZZZZ</name>
<organism evidence="1">
    <name type="scientific">freshwater metagenome</name>
    <dbReference type="NCBI Taxonomy" id="449393"/>
    <lineage>
        <taxon>unclassified sequences</taxon>
        <taxon>metagenomes</taxon>
        <taxon>ecological metagenomes</taxon>
    </lineage>
</organism>
<proteinExistence type="predicted"/>
<sequence>MAGELLPSPQYTVMAVTVPFRGNCTKVEAEVVVIVIVIGRREGMSPVIVHL</sequence>
<accession>A0A6J7LEG1</accession>
<reference evidence="1" key="1">
    <citation type="submission" date="2020-05" db="EMBL/GenBank/DDBJ databases">
        <authorList>
            <person name="Chiriac C."/>
            <person name="Salcher M."/>
            <person name="Ghai R."/>
            <person name="Kavagutti S V."/>
        </authorList>
    </citation>
    <scope>NUCLEOTIDE SEQUENCE</scope>
</reference>
<evidence type="ECO:0000313" key="1">
    <source>
        <dbReference type="EMBL" id="CAB4965163.1"/>
    </source>
</evidence>
<dbReference type="EMBL" id="CAFBNF010000396">
    <property type="protein sequence ID" value="CAB4965163.1"/>
    <property type="molecule type" value="Genomic_DNA"/>
</dbReference>
<dbReference type="AlphaFoldDB" id="A0A6J7LEG1"/>
<gene>
    <name evidence="1" type="ORF">UFOPK3773_02353</name>
</gene>